<organism evidence="4 5">
    <name type="scientific">Klebsiella huaxiensis</name>
    <dbReference type="NCBI Taxonomy" id="2153354"/>
    <lineage>
        <taxon>Bacteria</taxon>
        <taxon>Pseudomonadati</taxon>
        <taxon>Pseudomonadota</taxon>
        <taxon>Gammaproteobacteria</taxon>
        <taxon>Enterobacterales</taxon>
        <taxon>Enterobacteriaceae</taxon>
        <taxon>Klebsiella/Raoultella group</taxon>
        <taxon>Klebsiella</taxon>
    </lineage>
</organism>
<dbReference type="Gene3D" id="3.40.1090.10">
    <property type="entry name" value="Cytosolic phospholipase A2 catalytic domain"/>
    <property type="match status" value="2"/>
</dbReference>
<dbReference type="PANTHER" id="PTHR10728">
    <property type="entry name" value="CYTOSOLIC PHOSPHOLIPASE A2"/>
    <property type="match status" value="1"/>
</dbReference>
<evidence type="ECO:0000256" key="2">
    <source>
        <dbReference type="SAM" id="Phobius"/>
    </source>
</evidence>
<dbReference type="SUPFAM" id="SSF52151">
    <property type="entry name" value="FabD/lysophospholipase-like"/>
    <property type="match status" value="2"/>
</dbReference>
<keyword evidence="1" id="KW-0443">Lipid metabolism</keyword>
<feature type="transmembrane region" description="Helical" evidence="2">
    <location>
        <begin position="342"/>
        <end position="369"/>
    </location>
</feature>
<evidence type="ECO:0000256" key="1">
    <source>
        <dbReference type="ARBA" id="ARBA00023098"/>
    </source>
</evidence>
<dbReference type="GO" id="GO:0004623">
    <property type="term" value="F:phospholipase A2 activity"/>
    <property type="evidence" value="ECO:0007669"/>
    <property type="project" value="TreeGrafter"/>
</dbReference>
<accession>A0A564LWS8</accession>
<feature type="domain" description="PNPLA" evidence="3">
    <location>
        <begin position="55"/>
        <end position="103"/>
    </location>
</feature>
<dbReference type="GO" id="GO:0046475">
    <property type="term" value="P:glycerophospholipid catabolic process"/>
    <property type="evidence" value="ECO:0007669"/>
    <property type="project" value="TreeGrafter"/>
</dbReference>
<dbReference type="GO" id="GO:0005829">
    <property type="term" value="C:cytosol"/>
    <property type="evidence" value="ECO:0007669"/>
    <property type="project" value="TreeGrafter"/>
</dbReference>
<dbReference type="Proteomes" id="UP000317374">
    <property type="component" value="Unassembled WGS sequence"/>
</dbReference>
<feature type="transmembrane region" description="Helical" evidence="2">
    <location>
        <begin position="213"/>
        <end position="232"/>
    </location>
</feature>
<evidence type="ECO:0000313" key="5">
    <source>
        <dbReference type="Proteomes" id="UP000317374"/>
    </source>
</evidence>
<dbReference type="RefSeq" id="WP_142514054.1">
    <property type="nucleotide sequence ID" value="NZ_CABGGW010000045.1"/>
</dbReference>
<reference evidence="4 5" key="1">
    <citation type="submission" date="2019-07" db="EMBL/GenBank/DDBJ databases">
        <authorList>
            <person name="Brisse S."/>
            <person name="Rodrigues C."/>
            <person name="Thorpe H."/>
        </authorList>
    </citation>
    <scope>NUCLEOTIDE SEQUENCE [LARGE SCALE GENOMIC DNA]</scope>
    <source>
        <strain evidence="4">SB6422</strain>
    </source>
</reference>
<dbReference type="Pfam" id="PF01734">
    <property type="entry name" value="Patatin"/>
    <property type="match status" value="1"/>
</dbReference>
<dbReference type="EMBL" id="CABGGW010000045">
    <property type="protein sequence ID" value="VUS86119.1"/>
    <property type="molecule type" value="Genomic_DNA"/>
</dbReference>
<keyword evidence="2" id="KW-0812">Transmembrane</keyword>
<dbReference type="PANTHER" id="PTHR10728:SF40">
    <property type="entry name" value="PATATIN FAMILY PROTEIN"/>
    <property type="match status" value="1"/>
</dbReference>
<keyword evidence="2" id="KW-1133">Transmembrane helix</keyword>
<feature type="transmembrane region" description="Helical" evidence="2">
    <location>
        <begin position="185"/>
        <end position="206"/>
    </location>
</feature>
<evidence type="ECO:0000313" key="4">
    <source>
        <dbReference type="EMBL" id="VUS86119.1"/>
    </source>
</evidence>
<keyword evidence="2" id="KW-0472">Membrane</keyword>
<proteinExistence type="predicted"/>
<dbReference type="OrthoDB" id="100544at2"/>
<evidence type="ECO:0000259" key="3">
    <source>
        <dbReference type="Pfam" id="PF01734"/>
    </source>
</evidence>
<dbReference type="AlphaFoldDB" id="A0A564LWS8"/>
<dbReference type="InterPro" id="IPR016035">
    <property type="entry name" value="Acyl_Trfase/lysoPLipase"/>
</dbReference>
<sequence length="803" mass="88961">MCNENTRLKFNALPANEQKAINLRRKLLRPENQSDTAALHGDEPELKPCTGIYGLALSGGGIRSATFSLGLLRALAKNELLHKFDYLSTVSGGGYTGGMLGRCYQEGIGPLAVEAGLGKDNSLLLGWLRNNGRYLTPAGTRDIALSFGQILRSFFASLFFATLLCIICAGLALQLQLLLPPDLKHFPLLVAIPAALAAWLAISYWYFRQHQDWLLLGLGISVLLCLVFLFLSPVPWELSLLIWLICMAPWVHIFRQIKDLAAFRLALTQALTWDLLIITLLAALWGLNRAGFLLWFSLFHGPNTSIMLISSPLSIAAVRLLKETQLINWLLSRISAGNKRISFNLMLAGNIAGYLLMLFCLTTVCAALIEISTVLNVPLAGFNYLPLMTALTALLILWLLGKQPRFIEFLNLSSLHNLYRARIERAWVSTGNYPHKQNKATKPRFPQNPLDDKLPGAMDAIEKITTTVAGDDVAMENYAPHNYGGPIHLITSCINQTIDDRSDNYNADRKGIALTVSSFGVETGTQFPESPQNLNHTTLSQWLAISGAAVSTGMGSKTSPGLAFMIYLVGGRLGFWSKNLSPSRQAKRKDNAPGLKWPHTHLTYLFAEMFARFPGLSNEKWYLTDGGHFENTGVYPLLKRRLDSIVVADCGADPHFLFDDLENLVRKAKIDMAIDIVFKTPINSDYTSQSALKVKQPSPALLQAIVHYPEINGFAKKTGQLLIIKPHLLPGMDLATASYAGRNDTFPQQTTGDQFFDEAQWEAYHQLGFLAGSVISEQHLFVIKRAQLCCAQSSKKYYFCLRP</sequence>
<gene>
    <name evidence="4" type="ORF">SB6422_02608</name>
</gene>
<feature type="transmembrane region" description="Helical" evidence="2">
    <location>
        <begin position="275"/>
        <end position="298"/>
    </location>
</feature>
<protein>
    <recommendedName>
        <fullName evidence="3">PNPLA domain-containing protein</fullName>
    </recommendedName>
</protein>
<dbReference type="InterPro" id="IPR002641">
    <property type="entry name" value="PNPLA_dom"/>
</dbReference>
<name>A0A564LWS8_9ENTR</name>
<feature type="transmembrane region" description="Helical" evidence="2">
    <location>
        <begin position="238"/>
        <end position="254"/>
    </location>
</feature>
<feature type="transmembrane region" description="Helical" evidence="2">
    <location>
        <begin position="154"/>
        <end position="173"/>
    </location>
</feature>
<feature type="transmembrane region" description="Helical" evidence="2">
    <location>
        <begin position="381"/>
        <end position="400"/>
    </location>
</feature>